<feature type="domain" description="O-acyltransferase WSD1-like N-terminal" evidence="11">
    <location>
        <begin position="74"/>
        <end position="275"/>
    </location>
</feature>
<organism evidence="13 14">
    <name type="scientific">Acer yangbiense</name>
    <dbReference type="NCBI Taxonomy" id="1000413"/>
    <lineage>
        <taxon>Eukaryota</taxon>
        <taxon>Viridiplantae</taxon>
        <taxon>Streptophyta</taxon>
        <taxon>Embryophyta</taxon>
        <taxon>Tracheophyta</taxon>
        <taxon>Spermatophyta</taxon>
        <taxon>Magnoliopsida</taxon>
        <taxon>eudicotyledons</taxon>
        <taxon>Gunneridae</taxon>
        <taxon>Pentapetalae</taxon>
        <taxon>rosids</taxon>
        <taxon>malvids</taxon>
        <taxon>Sapindales</taxon>
        <taxon>Sapindaceae</taxon>
        <taxon>Hippocastanoideae</taxon>
        <taxon>Acereae</taxon>
        <taxon>Acer</taxon>
    </lineage>
</organism>
<keyword evidence="14" id="KW-1185">Reference proteome</keyword>
<protein>
    <recommendedName>
        <fullName evidence="15">Diacylglycerol O-acyltransferase</fullName>
    </recommendedName>
</protein>
<evidence type="ECO:0008006" key="15">
    <source>
        <dbReference type="Google" id="ProtNLM"/>
    </source>
</evidence>
<evidence type="ECO:0000256" key="2">
    <source>
        <dbReference type="ARBA" id="ARBA00004586"/>
    </source>
</evidence>
<dbReference type="GO" id="GO:0047196">
    <property type="term" value="F:long-chain-alcohol O-fatty-acyltransferase activity"/>
    <property type="evidence" value="ECO:0007669"/>
    <property type="project" value="UniProtKB-EC"/>
</dbReference>
<evidence type="ECO:0000259" key="11">
    <source>
        <dbReference type="Pfam" id="PF03007"/>
    </source>
</evidence>
<comment type="catalytic activity">
    <reaction evidence="9">
        <text>a long chain fatty alcohol + a fatty acyl-CoA = a long-chain alcohol wax ester + CoA</text>
        <dbReference type="Rhea" id="RHEA:38443"/>
        <dbReference type="ChEBI" id="CHEBI:17135"/>
        <dbReference type="ChEBI" id="CHEBI:57287"/>
        <dbReference type="ChEBI" id="CHEBI:77636"/>
        <dbReference type="ChEBI" id="CHEBI:235323"/>
        <dbReference type="EC" id="2.3.1.75"/>
    </reaction>
</comment>
<dbReference type="InterPro" id="IPR045034">
    <property type="entry name" value="O-acyltransferase_WSD1-like"/>
</dbReference>
<gene>
    <name evidence="13" type="ORF">EZV62_020390</name>
</gene>
<evidence type="ECO:0000256" key="10">
    <source>
        <dbReference type="ARBA" id="ARBA00048109"/>
    </source>
</evidence>
<dbReference type="GO" id="GO:0004144">
    <property type="term" value="F:diacylglycerol O-acyltransferase activity"/>
    <property type="evidence" value="ECO:0007669"/>
    <property type="project" value="UniProtKB-EC"/>
</dbReference>
<accession>A0A5C7HDQ2</accession>
<evidence type="ECO:0000256" key="6">
    <source>
        <dbReference type="ARBA" id="ARBA00022824"/>
    </source>
</evidence>
<evidence type="ECO:0000256" key="4">
    <source>
        <dbReference type="ARBA" id="ARBA00005189"/>
    </source>
</evidence>
<comment type="caution">
    <text evidence="13">The sequence shown here is derived from an EMBL/GenBank/DDBJ whole genome shotgun (WGS) entry which is preliminary data.</text>
</comment>
<evidence type="ECO:0000256" key="9">
    <source>
        <dbReference type="ARBA" id="ARBA00047604"/>
    </source>
</evidence>
<reference evidence="14" key="1">
    <citation type="journal article" date="2019" name="Gigascience">
        <title>De novo genome assembly of the endangered Acer yangbiense, a plant species with extremely small populations endemic to Yunnan Province, China.</title>
        <authorList>
            <person name="Yang J."/>
            <person name="Wariss H.M."/>
            <person name="Tao L."/>
            <person name="Zhang R."/>
            <person name="Yun Q."/>
            <person name="Hollingsworth P."/>
            <person name="Dao Z."/>
            <person name="Luo G."/>
            <person name="Guo H."/>
            <person name="Ma Y."/>
            <person name="Sun W."/>
        </authorList>
    </citation>
    <scope>NUCLEOTIDE SEQUENCE [LARGE SCALE GENOMIC DNA]</scope>
    <source>
        <strain evidence="14">cv. Malutang</strain>
    </source>
</reference>
<evidence type="ECO:0000313" key="13">
    <source>
        <dbReference type="EMBL" id="TXG55134.1"/>
    </source>
</evidence>
<dbReference type="GO" id="GO:0005789">
    <property type="term" value="C:endoplasmic reticulum membrane"/>
    <property type="evidence" value="ECO:0007669"/>
    <property type="project" value="UniProtKB-SubCell"/>
</dbReference>
<keyword evidence="6" id="KW-0256">Endoplasmic reticulum</keyword>
<comment type="pathway">
    <text evidence="4">Lipid metabolism.</text>
</comment>
<evidence type="ECO:0000256" key="1">
    <source>
        <dbReference type="ARBA" id="ARBA00004162"/>
    </source>
</evidence>
<evidence type="ECO:0000256" key="5">
    <source>
        <dbReference type="ARBA" id="ARBA00022679"/>
    </source>
</evidence>
<comment type="subcellular location">
    <subcellularLocation>
        <location evidence="1">Cell membrane</location>
        <topology evidence="1">Single-pass membrane protein</topology>
    </subcellularLocation>
    <subcellularLocation>
        <location evidence="2">Endoplasmic reticulum membrane</location>
    </subcellularLocation>
</comment>
<dbReference type="AlphaFoldDB" id="A0A5C7HDQ2"/>
<comment type="catalytic activity">
    <reaction evidence="10">
        <text>an acyl-CoA + a 1,2-diacyl-sn-glycerol = a triacyl-sn-glycerol + CoA</text>
        <dbReference type="Rhea" id="RHEA:10868"/>
        <dbReference type="ChEBI" id="CHEBI:17815"/>
        <dbReference type="ChEBI" id="CHEBI:57287"/>
        <dbReference type="ChEBI" id="CHEBI:58342"/>
        <dbReference type="ChEBI" id="CHEBI:64615"/>
        <dbReference type="EC" id="2.3.1.20"/>
    </reaction>
</comment>
<dbReference type="UniPathway" id="UPA00282"/>
<dbReference type="InterPro" id="IPR009721">
    <property type="entry name" value="O-acyltransferase_WSD1_C"/>
</dbReference>
<evidence type="ECO:0000259" key="12">
    <source>
        <dbReference type="Pfam" id="PF06974"/>
    </source>
</evidence>
<feature type="domain" description="O-acyltransferase WSD1 C-terminal" evidence="12">
    <location>
        <begin position="328"/>
        <end position="479"/>
    </location>
</feature>
<evidence type="ECO:0000313" key="14">
    <source>
        <dbReference type="Proteomes" id="UP000323000"/>
    </source>
</evidence>
<comment type="pathway">
    <text evidence="3">Glycerolipid metabolism; triacylglycerol biosynthesis.</text>
</comment>
<dbReference type="Pfam" id="PF03007">
    <property type="entry name" value="WS_DGAT_cat"/>
    <property type="match status" value="1"/>
</dbReference>
<keyword evidence="5" id="KW-0808">Transferase</keyword>
<name>A0A5C7HDQ2_9ROSI</name>
<evidence type="ECO:0000256" key="8">
    <source>
        <dbReference type="ARBA" id="ARBA00024360"/>
    </source>
</evidence>
<dbReference type="InterPro" id="IPR004255">
    <property type="entry name" value="O-acyltransferase_WSD1_N"/>
</dbReference>
<dbReference type="PANTHER" id="PTHR31650">
    <property type="entry name" value="O-ACYLTRANSFERASE (WSD1-LIKE) FAMILY PROTEIN"/>
    <property type="match status" value="1"/>
</dbReference>
<dbReference type="PANTHER" id="PTHR31650:SF34">
    <property type="entry name" value="O-ACYLTRANSFERASE WSD1-LIKE ISOFORM X1"/>
    <property type="match status" value="1"/>
</dbReference>
<dbReference type="EMBL" id="VAHF01000009">
    <property type="protein sequence ID" value="TXG55134.1"/>
    <property type="molecule type" value="Genomic_DNA"/>
</dbReference>
<dbReference type="Pfam" id="PF06974">
    <property type="entry name" value="WS_DGAT_C"/>
    <property type="match status" value="1"/>
</dbReference>
<dbReference type="Proteomes" id="UP000323000">
    <property type="component" value="Chromosome 9"/>
</dbReference>
<evidence type="ECO:0000256" key="3">
    <source>
        <dbReference type="ARBA" id="ARBA00004771"/>
    </source>
</evidence>
<dbReference type="OrthoDB" id="619536at2759"/>
<dbReference type="GO" id="GO:0005886">
    <property type="term" value="C:plasma membrane"/>
    <property type="evidence" value="ECO:0007669"/>
    <property type="project" value="UniProtKB-SubCell"/>
</dbReference>
<comment type="similarity">
    <text evidence="8">In the N-terminal section; belongs to the long-chain O-acyltransferase family.</text>
</comment>
<sequence length="487" mass="53967">MEYLKEEEVAEPVSPTGQYLNSEALSLCVLGVLEMEVPITVDDSQVESLVKDVLLPTNPRFSSIMVEDEINGEKLWKKVEVKIKDHIKIPIFPSGMSPKAYDKYVDDYISNIAMEKFPKTKPLWEIHIINYPTSNNNIAAAAGTVIYKLHHSIGDGFSLVGALLSCLHRVDDPSLPLTFPSAPPSRFDTSDSNIKYSINGFLKNMSKIFSVLSNTVSDFCWSVMKSSFLEDDQSPIRSGDVGIEFRPITTATITFNLDQIKQIRTNIGATINDVVAGIIFLGTRLYMKEMSPDSINTNSTTLVLLNTREFRSYVPVKGMVKTDAKTPWGNYFAFLHVPIPKLSDDDDDSKLLNTNPLKFVRKAREIINAKKSSLAAHLTGRLLQILKNFRGPEAAARYIHGTLQKTSMAITNIVGPVEQMALANHPIVGIYFVVAGAPQSLSITAISYVRKLRVVVVAEKGFIDAQKLKSCIENAFQMISEAASKNI</sequence>
<proteinExistence type="inferred from homology"/>
<dbReference type="GO" id="GO:0019432">
    <property type="term" value="P:triglyceride biosynthetic process"/>
    <property type="evidence" value="ECO:0007669"/>
    <property type="project" value="UniProtKB-UniPathway"/>
</dbReference>
<evidence type="ECO:0000256" key="7">
    <source>
        <dbReference type="ARBA" id="ARBA00023315"/>
    </source>
</evidence>
<keyword evidence="7" id="KW-0012">Acyltransferase</keyword>